<dbReference type="Pfam" id="PF00672">
    <property type="entry name" value="HAMP"/>
    <property type="match status" value="1"/>
</dbReference>
<keyword evidence="5" id="KW-0175">Coiled coil</keyword>
<keyword evidence="7" id="KW-0812">Transmembrane</keyword>
<dbReference type="SUPFAM" id="SSF58104">
    <property type="entry name" value="Methyl-accepting chemotaxis protein (MCP) signaling domain"/>
    <property type="match status" value="1"/>
</dbReference>
<protein>
    <submittedName>
        <fullName evidence="10">HAMP domain-containing protein</fullName>
    </submittedName>
</protein>
<dbReference type="Gene3D" id="6.10.340.10">
    <property type="match status" value="1"/>
</dbReference>
<evidence type="ECO:0000256" key="6">
    <source>
        <dbReference type="SAM" id="MobiDB-lite"/>
    </source>
</evidence>
<dbReference type="GO" id="GO:0006935">
    <property type="term" value="P:chemotaxis"/>
    <property type="evidence" value="ECO:0007669"/>
    <property type="project" value="InterPro"/>
</dbReference>
<evidence type="ECO:0000256" key="1">
    <source>
        <dbReference type="ARBA" id="ARBA00004370"/>
    </source>
</evidence>
<dbReference type="InterPro" id="IPR051310">
    <property type="entry name" value="MCP_chemotaxis"/>
</dbReference>
<proteinExistence type="inferred from homology"/>
<dbReference type="SMART" id="SM00283">
    <property type="entry name" value="MA"/>
    <property type="match status" value="1"/>
</dbReference>
<dbReference type="GO" id="GO:0004888">
    <property type="term" value="F:transmembrane signaling receptor activity"/>
    <property type="evidence" value="ECO:0007669"/>
    <property type="project" value="InterPro"/>
</dbReference>
<keyword evidence="7" id="KW-0472">Membrane</keyword>
<keyword evidence="4" id="KW-0807">Transducer</keyword>
<dbReference type="Proteomes" id="UP000481947">
    <property type="component" value="Unassembled WGS sequence"/>
</dbReference>
<dbReference type="InterPro" id="IPR004090">
    <property type="entry name" value="Chemotax_Me-accpt_rcpt"/>
</dbReference>
<dbReference type="Gene3D" id="1.10.287.950">
    <property type="entry name" value="Methyl-accepting chemotaxis protein"/>
    <property type="match status" value="1"/>
</dbReference>
<dbReference type="InterPro" id="IPR004089">
    <property type="entry name" value="MCPsignal_dom"/>
</dbReference>
<dbReference type="InterPro" id="IPR047347">
    <property type="entry name" value="YvaQ-like_sensor"/>
</dbReference>
<feature type="domain" description="Methyl-accepting transducer" evidence="8">
    <location>
        <begin position="274"/>
        <end position="503"/>
    </location>
</feature>
<dbReference type="CDD" id="cd06225">
    <property type="entry name" value="HAMP"/>
    <property type="match status" value="1"/>
</dbReference>
<dbReference type="CDD" id="cd11386">
    <property type="entry name" value="MCP_signal"/>
    <property type="match status" value="1"/>
</dbReference>
<feature type="transmembrane region" description="Helical" evidence="7">
    <location>
        <begin position="12"/>
        <end position="34"/>
    </location>
</feature>
<accession>A0A7C9NBL6</accession>
<dbReference type="GO" id="GO:0005886">
    <property type="term" value="C:plasma membrane"/>
    <property type="evidence" value="ECO:0007669"/>
    <property type="project" value="TreeGrafter"/>
</dbReference>
<comment type="caution">
    <text evidence="10">The sequence shown here is derived from an EMBL/GenBank/DDBJ whole genome shotgun (WGS) entry which is preliminary data.</text>
</comment>
<gene>
    <name evidence="10" type="ORF">F5985_07695</name>
</gene>
<dbReference type="PRINTS" id="PR00260">
    <property type="entry name" value="CHEMTRNSDUCR"/>
</dbReference>
<dbReference type="EMBL" id="VYSB01000006">
    <property type="protein sequence ID" value="MYZ52019.1"/>
    <property type="molecule type" value="Genomic_DNA"/>
</dbReference>
<feature type="transmembrane region" description="Helical" evidence="7">
    <location>
        <begin position="197"/>
        <end position="216"/>
    </location>
</feature>
<evidence type="ECO:0000256" key="3">
    <source>
        <dbReference type="ARBA" id="ARBA00029447"/>
    </source>
</evidence>
<reference evidence="10 11" key="1">
    <citation type="submission" date="2019-09" db="EMBL/GenBank/DDBJ databases">
        <title>Identification of Malikia spinosa a prominent benzene-, toluene-, and ethylbenzene-degrading bacterium: enrichment, isolation and whole genome sequencing.</title>
        <authorList>
            <person name="Tancsics A."/>
            <person name="Revesz F."/>
            <person name="Kriszt B."/>
        </authorList>
    </citation>
    <scope>NUCLEOTIDE SEQUENCE [LARGE SCALE GENOMIC DNA]</scope>
    <source>
        <strain evidence="10 11">AB6</strain>
    </source>
</reference>
<dbReference type="GO" id="GO:0007165">
    <property type="term" value="P:signal transduction"/>
    <property type="evidence" value="ECO:0007669"/>
    <property type="project" value="UniProtKB-KW"/>
</dbReference>
<comment type="subcellular location">
    <subcellularLocation>
        <location evidence="1">Membrane</location>
    </subcellularLocation>
</comment>
<dbReference type="Pfam" id="PF00015">
    <property type="entry name" value="MCPsignal"/>
    <property type="match status" value="1"/>
</dbReference>
<dbReference type="SMART" id="SM00304">
    <property type="entry name" value="HAMP"/>
    <property type="match status" value="1"/>
</dbReference>
<organism evidence="10 11">
    <name type="scientific">Malikia spinosa</name>
    <dbReference type="NCBI Taxonomy" id="86180"/>
    <lineage>
        <taxon>Bacteria</taxon>
        <taxon>Pseudomonadati</taxon>
        <taxon>Pseudomonadota</taxon>
        <taxon>Betaproteobacteria</taxon>
        <taxon>Burkholderiales</taxon>
        <taxon>Comamonadaceae</taxon>
        <taxon>Malikia</taxon>
    </lineage>
</organism>
<feature type="region of interest" description="Disordered" evidence="6">
    <location>
        <begin position="296"/>
        <end position="322"/>
    </location>
</feature>
<keyword evidence="2" id="KW-0488">Methylation</keyword>
<dbReference type="PROSITE" id="PS50885">
    <property type="entry name" value="HAMP"/>
    <property type="match status" value="1"/>
</dbReference>
<dbReference type="CDD" id="cd19411">
    <property type="entry name" value="MCP2201-like_sensor"/>
    <property type="match status" value="1"/>
</dbReference>
<dbReference type="InterPro" id="IPR024478">
    <property type="entry name" value="HlyB_4HB_MCP"/>
</dbReference>
<evidence type="ECO:0000256" key="5">
    <source>
        <dbReference type="SAM" id="Coils"/>
    </source>
</evidence>
<keyword evidence="7" id="KW-1133">Transmembrane helix</keyword>
<sequence>MNLRDMAVRLKLSLAFGGLAALVLLVAGLSLLALDAANQRFMDYVDGLNARSTVAEHVQTAVDHRAIAARNLVLTSKPEDVALEKANVEQAHQEVQSSLAQLKQLIANATDTTAQARQLVADVDRVEQRYGPVALSIVELALQGKQAEAIAKINDECRPLLAELRQATQAYSELAEARTAELKQDAQDAYLAQKIQLIVVCLLAIAAAVVTSWLIARSITVPLGQAVAVANRIAEGDLSNRIETNSQDETGQLLHSLELMQSGLVKTVQSVLANADGVASASSQIAQGNLDLSSRTENQASALEETSASMEQLGSTVRQNSDNARQANQLAQSASEIAIKGGGVVAQVVDTMKGINDSSRRIADIIGVIDGIAFQTNILALNASVEAARAGEQGRGFAVVAAEVRNLAVRSAEAAKEIKGLITTSVERVEQGSVQVDQAGATMNEVVAGIKRVTDIMGEISAASTEQSAGVGQVGEAVMQMDQATQQNAALVEQMAAAATSLRDQAQELVQTVSVFKLGQHAAGTGRAPGRRAGLKSVLAQ</sequence>
<evidence type="ECO:0000259" key="8">
    <source>
        <dbReference type="PROSITE" id="PS50111"/>
    </source>
</evidence>
<evidence type="ECO:0000313" key="10">
    <source>
        <dbReference type="EMBL" id="MYZ52019.1"/>
    </source>
</evidence>
<dbReference type="Pfam" id="PF12729">
    <property type="entry name" value="4HB_MCP_1"/>
    <property type="match status" value="1"/>
</dbReference>
<feature type="domain" description="HAMP" evidence="9">
    <location>
        <begin position="217"/>
        <end position="269"/>
    </location>
</feature>
<dbReference type="AlphaFoldDB" id="A0A7C9NBL6"/>
<feature type="coiled-coil region" evidence="5">
    <location>
        <begin position="85"/>
        <end position="119"/>
    </location>
</feature>
<comment type="similarity">
    <text evidence="3">Belongs to the methyl-accepting chemotaxis (MCP) protein family.</text>
</comment>
<evidence type="ECO:0000259" key="9">
    <source>
        <dbReference type="PROSITE" id="PS50885"/>
    </source>
</evidence>
<dbReference type="PROSITE" id="PS50111">
    <property type="entry name" value="CHEMOTAXIS_TRANSDUC_2"/>
    <property type="match status" value="1"/>
</dbReference>
<dbReference type="InterPro" id="IPR003660">
    <property type="entry name" value="HAMP_dom"/>
</dbReference>
<dbReference type="PANTHER" id="PTHR43531:SF14">
    <property type="entry name" value="METHYL-ACCEPTING CHEMOTAXIS PROTEIN I-RELATED"/>
    <property type="match status" value="1"/>
</dbReference>
<name>A0A7C9NBL6_9BURK</name>
<evidence type="ECO:0000256" key="4">
    <source>
        <dbReference type="PROSITE-ProRule" id="PRU00284"/>
    </source>
</evidence>
<dbReference type="FunFam" id="1.10.287.950:FF:000001">
    <property type="entry name" value="Methyl-accepting chemotaxis sensory transducer"/>
    <property type="match status" value="1"/>
</dbReference>
<evidence type="ECO:0000256" key="7">
    <source>
        <dbReference type="SAM" id="Phobius"/>
    </source>
</evidence>
<dbReference type="PANTHER" id="PTHR43531">
    <property type="entry name" value="PROTEIN ICFG"/>
    <property type="match status" value="1"/>
</dbReference>
<evidence type="ECO:0000313" key="11">
    <source>
        <dbReference type="Proteomes" id="UP000481947"/>
    </source>
</evidence>
<evidence type="ECO:0000256" key="2">
    <source>
        <dbReference type="ARBA" id="ARBA00022481"/>
    </source>
</evidence>